<reference evidence="4" key="2">
    <citation type="submission" date="2023-01" db="EMBL/GenBank/DDBJ databases">
        <title>Draft genome sequence of Devosia yakushimensis strain NBRC 103855.</title>
        <authorList>
            <person name="Sun Q."/>
            <person name="Mori K."/>
        </authorList>
    </citation>
    <scope>NUCLEOTIDE SEQUENCE</scope>
    <source>
        <strain evidence="4">NBRC 103855</strain>
    </source>
</reference>
<dbReference type="PANTHER" id="PTHR21013:SF10">
    <property type="entry name" value="ATP SYNTHASE MITOCHONDRIAL F1 COMPLEX ASSEMBLY FACTOR 2"/>
    <property type="match status" value="1"/>
</dbReference>
<dbReference type="InterPro" id="IPR011419">
    <property type="entry name" value="ATP12_ATP_synth-F1-assembly"/>
</dbReference>
<dbReference type="Proteomes" id="UP001161406">
    <property type="component" value="Unassembled WGS sequence"/>
</dbReference>
<evidence type="ECO:0000313" key="4">
    <source>
        <dbReference type="EMBL" id="GLQ09360.1"/>
    </source>
</evidence>
<dbReference type="EMBL" id="BSNG01000001">
    <property type="protein sequence ID" value="GLQ09360.1"/>
    <property type="molecule type" value="Genomic_DNA"/>
</dbReference>
<dbReference type="Gene3D" id="1.10.3580.10">
    <property type="entry name" value="ATP12 ATPase"/>
    <property type="match status" value="1"/>
</dbReference>
<dbReference type="Pfam" id="PF07542">
    <property type="entry name" value="ATP12"/>
    <property type="match status" value="1"/>
</dbReference>
<dbReference type="InterPro" id="IPR023335">
    <property type="entry name" value="ATP12_ortho_dom_sf"/>
</dbReference>
<comment type="caution">
    <text evidence="4">The sequence shown here is derived from an EMBL/GenBank/DDBJ whole genome shotgun (WGS) entry which is preliminary data.</text>
</comment>
<sequence length="259" mass="28603">MRDQLEDAHKHIDDGYGRAQHANKVELPKRFYKDVGVAPVDGGFVVTLDGRQVRTPGRKIPIVVPAAAIATAMAEEWAAQGEFIDATTMPMVRLINSAVESGDDAIPAFRAEIIKFAAGDLMLYRADAPQELVSEQELVWDHALVRLARHFGVSFQPTIGVMHQPQPQATLDRLAETLDGENLLVLTALVNVTGLTGSGLLAIGFWNRLFTPDEVWRAAHVDEDYQIAQWGEDEEAAERRAKRRVEFDTAIAVLEALRA</sequence>
<evidence type="ECO:0000256" key="3">
    <source>
        <dbReference type="ARBA" id="ARBA00023186"/>
    </source>
</evidence>
<dbReference type="InterPro" id="IPR042272">
    <property type="entry name" value="ATP12_ATP_synth-F1-assembly_N"/>
</dbReference>
<evidence type="ECO:0000256" key="1">
    <source>
        <dbReference type="ARBA" id="ARBA00008231"/>
    </source>
</evidence>
<accession>A0ABQ5UB60</accession>
<protein>
    <submittedName>
        <fullName evidence="4">ATPase</fullName>
    </submittedName>
</protein>
<gene>
    <name evidence="4" type="ORF">GCM10007913_12920</name>
</gene>
<reference evidence="4" key="1">
    <citation type="journal article" date="2014" name="Int. J. Syst. Evol. Microbiol.">
        <title>Complete genome of a new Firmicutes species belonging to the dominant human colonic microbiota ('Ruminococcus bicirculans') reveals two chromosomes and a selective capacity to utilize plant glucans.</title>
        <authorList>
            <consortium name="NISC Comparative Sequencing Program"/>
            <person name="Wegmann U."/>
            <person name="Louis P."/>
            <person name="Goesmann A."/>
            <person name="Henrissat B."/>
            <person name="Duncan S.H."/>
            <person name="Flint H.J."/>
        </authorList>
    </citation>
    <scope>NUCLEOTIDE SEQUENCE</scope>
    <source>
        <strain evidence="4">NBRC 103855</strain>
    </source>
</reference>
<organism evidence="4 5">
    <name type="scientific">Devosia yakushimensis</name>
    <dbReference type="NCBI Taxonomy" id="470028"/>
    <lineage>
        <taxon>Bacteria</taxon>
        <taxon>Pseudomonadati</taxon>
        <taxon>Pseudomonadota</taxon>
        <taxon>Alphaproteobacteria</taxon>
        <taxon>Hyphomicrobiales</taxon>
        <taxon>Devosiaceae</taxon>
        <taxon>Devosia</taxon>
    </lineage>
</organism>
<dbReference type="SUPFAM" id="SSF160909">
    <property type="entry name" value="ATP12-like"/>
    <property type="match status" value="1"/>
</dbReference>
<name>A0ABQ5UB60_9HYPH</name>
<keyword evidence="5" id="KW-1185">Reference proteome</keyword>
<dbReference type="PANTHER" id="PTHR21013">
    <property type="entry name" value="ATP SYNTHASE MITOCHONDRIAL F1 COMPLEX ASSEMBLY FACTOR 2/ATP12 PROTEIN, MITOCHONDRIAL PRECURSOR"/>
    <property type="match status" value="1"/>
</dbReference>
<evidence type="ECO:0000313" key="5">
    <source>
        <dbReference type="Proteomes" id="UP001161406"/>
    </source>
</evidence>
<proteinExistence type="inferred from homology"/>
<keyword evidence="3" id="KW-0143">Chaperone</keyword>
<evidence type="ECO:0000256" key="2">
    <source>
        <dbReference type="ARBA" id="ARBA00022946"/>
    </source>
</evidence>
<dbReference type="Gene3D" id="3.30.2180.10">
    <property type="entry name" value="ATP12-like"/>
    <property type="match status" value="1"/>
</dbReference>
<keyword evidence="2" id="KW-0809">Transit peptide</keyword>
<comment type="similarity">
    <text evidence="1">Belongs to the ATP12 family.</text>
</comment>
<dbReference type="RefSeq" id="WP_284389068.1">
    <property type="nucleotide sequence ID" value="NZ_BSNG01000001.1"/>
</dbReference>